<dbReference type="Gene3D" id="2.40.30.40">
    <property type="entry name" value="Peptidase M42, domain 2"/>
    <property type="match status" value="1"/>
</dbReference>
<reference evidence="7 8" key="1">
    <citation type="submission" date="2023-07" db="EMBL/GenBank/DDBJ databases">
        <title>Genomic Encyclopedia of Type Strains, Phase IV (KMG-IV): sequencing the most valuable type-strain genomes for metagenomic binning, comparative biology and taxonomic classification.</title>
        <authorList>
            <person name="Goeker M."/>
        </authorList>
    </citation>
    <scope>NUCLEOTIDE SEQUENCE [LARGE SCALE GENOMIC DNA]</scope>
    <source>
        <strain evidence="7 8">DSM 16784</strain>
    </source>
</reference>
<evidence type="ECO:0000256" key="1">
    <source>
        <dbReference type="ARBA" id="ARBA00006272"/>
    </source>
</evidence>
<dbReference type="Proteomes" id="UP001230220">
    <property type="component" value="Unassembled WGS sequence"/>
</dbReference>
<keyword evidence="3" id="KW-0645">Protease</keyword>
<dbReference type="EMBL" id="JAUSUR010000001">
    <property type="protein sequence ID" value="MDQ0359692.1"/>
    <property type="molecule type" value="Genomic_DNA"/>
</dbReference>
<dbReference type="PANTHER" id="PTHR32481:SF7">
    <property type="entry name" value="AMINOPEPTIDASE YHFE-RELATED"/>
    <property type="match status" value="1"/>
</dbReference>
<keyword evidence="4" id="KW-0479">Metal-binding</keyword>
<dbReference type="InterPro" id="IPR023367">
    <property type="entry name" value="Peptidase_M42_dom2"/>
</dbReference>
<dbReference type="PANTHER" id="PTHR32481">
    <property type="entry name" value="AMINOPEPTIDASE"/>
    <property type="match status" value="1"/>
</dbReference>
<dbReference type="SUPFAM" id="SSF101821">
    <property type="entry name" value="Aminopeptidase/glucanase lid domain"/>
    <property type="match status" value="1"/>
</dbReference>
<evidence type="ECO:0000313" key="8">
    <source>
        <dbReference type="Proteomes" id="UP001230220"/>
    </source>
</evidence>
<dbReference type="SUPFAM" id="SSF53187">
    <property type="entry name" value="Zn-dependent exopeptidases"/>
    <property type="match status" value="1"/>
</dbReference>
<evidence type="ECO:0000256" key="4">
    <source>
        <dbReference type="ARBA" id="ARBA00022723"/>
    </source>
</evidence>
<dbReference type="Pfam" id="PF05343">
    <property type="entry name" value="Peptidase_M42"/>
    <property type="match status" value="1"/>
</dbReference>
<proteinExistence type="inferred from homology"/>
<dbReference type="Gene3D" id="3.40.630.10">
    <property type="entry name" value="Zn peptidases"/>
    <property type="match status" value="1"/>
</dbReference>
<dbReference type="CDD" id="cd05657">
    <property type="entry name" value="M42_glucanase_like"/>
    <property type="match status" value="1"/>
</dbReference>
<gene>
    <name evidence="7" type="ORF">J2S15_000423</name>
</gene>
<keyword evidence="2 7" id="KW-0031">Aminopeptidase</keyword>
<evidence type="ECO:0000256" key="3">
    <source>
        <dbReference type="ARBA" id="ARBA00022670"/>
    </source>
</evidence>
<comment type="similarity">
    <text evidence="1 6">Belongs to the peptidase M42 family.</text>
</comment>
<sequence length="343" mass="37678">MKFNKDYVLDIAKNLLSIDSPTGYTKGATEFLEKELSSLGYESFRNEKGNLMVSVEGKNNERHRAVLAHVDTLGLMVRSINSDGTLALTNLGGPIIPTLDAEYCRIITRDKKVYTGTILADVPAVHVYPDASTKERKIENMIVRIDEVVKTKEDVEKLGIQNGDIVAIDPKVQITESGFVKSRFLDDKISVSLLMGVLESIKTNKLTIEDKTTFIFSTYEEVGHGAASIPNDINEALAVDMGCIGLDLACTEYDVSICAKDSSGPYDYDMTTNLINLSKDNKLSYAVDIYPYYGSDVSAALRGGNNIKGALIGPGVHASHGMERTHYQAIENAMKLVMLYLQK</sequence>
<evidence type="ECO:0000256" key="5">
    <source>
        <dbReference type="ARBA" id="ARBA00022801"/>
    </source>
</evidence>
<evidence type="ECO:0000313" key="7">
    <source>
        <dbReference type="EMBL" id="MDQ0359692.1"/>
    </source>
</evidence>
<protein>
    <submittedName>
        <fullName evidence="7">Aminopeptidase FrvX</fullName>
    </submittedName>
</protein>
<dbReference type="PIRSF" id="PIRSF001123">
    <property type="entry name" value="PepA_GA"/>
    <property type="match status" value="1"/>
</dbReference>
<evidence type="ECO:0000256" key="6">
    <source>
        <dbReference type="PIRNR" id="PIRNR001123"/>
    </source>
</evidence>
<dbReference type="InterPro" id="IPR051464">
    <property type="entry name" value="Peptidase_M42_aminopept"/>
</dbReference>
<evidence type="ECO:0000256" key="2">
    <source>
        <dbReference type="ARBA" id="ARBA00022438"/>
    </source>
</evidence>
<accession>A0ABU0DYI1</accession>
<organism evidence="7 8">
    <name type="scientific">Breznakia pachnodae</name>
    <dbReference type="NCBI Taxonomy" id="265178"/>
    <lineage>
        <taxon>Bacteria</taxon>
        <taxon>Bacillati</taxon>
        <taxon>Bacillota</taxon>
        <taxon>Erysipelotrichia</taxon>
        <taxon>Erysipelotrichales</taxon>
        <taxon>Erysipelotrichaceae</taxon>
        <taxon>Breznakia</taxon>
    </lineage>
</organism>
<keyword evidence="5" id="KW-0378">Hydrolase</keyword>
<keyword evidence="8" id="KW-1185">Reference proteome</keyword>
<dbReference type="InterPro" id="IPR008007">
    <property type="entry name" value="Peptidase_M42"/>
</dbReference>
<dbReference type="RefSeq" id="WP_307405019.1">
    <property type="nucleotide sequence ID" value="NZ_JAUSUR010000001.1"/>
</dbReference>
<comment type="caution">
    <text evidence="7">The sequence shown here is derived from an EMBL/GenBank/DDBJ whole genome shotgun (WGS) entry which is preliminary data.</text>
</comment>
<dbReference type="GO" id="GO:0004177">
    <property type="term" value="F:aminopeptidase activity"/>
    <property type="evidence" value="ECO:0007669"/>
    <property type="project" value="UniProtKB-KW"/>
</dbReference>
<name>A0ABU0DYI1_9FIRM</name>